<dbReference type="OMA" id="ILRWELN"/>
<comment type="similarity">
    <text evidence="1">Belongs to the 'GDXG' lipolytic enzyme family.</text>
</comment>
<dbReference type="AlphaFoldDB" id="A0A059BJ07"/>
<name>A0A059BJ07_EUCGR</name>
<keyword evidence="3" id="KW-0812">Transmembrane</keyword>
<dbReference type="eggNOG" id="KOG1515">
    <property type="taxonomic scope" value="Eukaryota"/>
</dbReference>
<protein>
    <recommendedName>
        <fullName evidence="4">Alpha/beta hydrolase fold-3 domain-containing protein</fullName>
    </recommendedName>
</protein>
<dbReference type="SUPFAM" id="SSF53474">
    <property type="entry name" value="alpha/beta-Hydrolases"/>
    <property type="match status" value="1"/>
</dbReference>
<evidence type="ECO:0000259" key="4">
    <source>
        <dbReference type="Pfam" id="PF07859"/>
    </source>
</evidence>
<sequence>MVRQMMMVDEVPGWLRVYEDGSVDRTWTGPPEAKFMAEPVAPHEEFIDGVAVRDVVTDRKSGRRVRIYLPEDIPEADSAKLPVILHFHGGGFCISQADWFMYYNTYTKLAASARAICVSAYLRLAPENRLPAAMEDAYAALEWLISVARGESREPWLEDHADFSRVFLIGDSSGGNVVHEVARRAGEVGRGDPDPPGVRPGGAEPVRAGASRDAVPESGHGGQVPQLGAARGRDQGPPADVPDGAGGAGVGGAEVAAGAVLRGGEGPGAGHRDGVLQGDEGGEQGGGAAGEPRDDAQLLPEQDGHRYGPRHGRGDRPAHGGRHRVHQEALSGIKNPTNKKWRGIWQRYVLGVVFMSSSDFFFLLNFPVRLFAANAKKIKRPKK</sequence>
<proteinExistence type="inferred from homology"/>
<evidence type="ECO:0000256" key="3">
    <source>
        <dbReference type="SAM" id="Phobius"/>
    </source>
</evidence>
<evidence type="ECO:0000256" key="1">
    <source>
        <dbReference type="ARBA" id="ARBA00010515"/>
    </source>
</evidence>
<dbReference type="InterPro" id="IPR029058">
    <property type="entry name" value="AB_hydrolase_fold"/>
</dbReference>
<dbReference type="PANTHER" id="PTHR23024:SF135">
    <property type="entry name" value="CELL DEATH ASSOCIATED PROTEIN"/>
    <property type="match status" value="1"/>
</dbReference>
<keyword evidence="3" id="KW-0472">Membrane</keyword>
<gene>
    <name evidence="5" type="ORF">EUGRSUZ_G03202</name>
</gene>
<dbReference type="EMBL" id="KK198759">
    <property type="protein sequence ID" value="KCW65861.1"/>
    <property type="molecule type" value="Genomic_DNA"/>
</dbReference>
<feature type="compositionally biased region" description="Basic and acidic residues" evidence="2">
    <location>
        <begin position="184"/>
        <end position="193"/>
    </location>
</feature>
<dbReference type="PANTHER" id="PTHR23024">
    <property type="entry name" value="ARYLACETAMIDE DEACETYLASE"/>
    <property type="match status" value="1"/>
</dbReference>
<feature type="transmembrane region" description="Helical" evidence="3">
    <location>
        <begin position="348"/>
        <end position="372"/>
    </location>
</feature>
<feature type="compositionally biased region" description="Basic and acidic residues" evidence="2">
    <location>
        <begin position="291"/>
        <end position="318"/>
    </location>
</feature>
<dbReference type="InterPro" id="IPR013094">
    <property type="entry name" value="AB_hydrolase_3"/>
</dbReference>
<accession>A0A059BJ07</accession>
<evidence type="ECO:0000256" key="2">
    <source>
        <dbReference type="SAM" id="MobiDB-lite"/>
    </source>
</evidence>
<feature type="region of interest" description="Disordered" evidence="2">
    <location>
        <begin position="184"/>
        <end position="334"/>
    </location>
</feature>
<dbReference type="InterPro" id="IPR050466">
    <property type="entry name" value="Carboxylest/Gibb_receptor"/>
</dbReference>
<evidence type="ECO:0000313" key="5">
    <source>
        <dbReference type="EMBL" id="KCW65861.1"/>
    </source>
</evidence>
<feature type="domain" description="Alpha/beta hydrolase fold-3" evidence="4">
    <location>
        <begin position="84"/>
        <end position="189"/>
    </location>
</feature>
<dbReference type="Gramene" id="KCW65861">
    <property type="protein sequence ID" value="KCW65861"/>
    <property type="gene ID" value="EUGRSUZ_G03202"/>
</dbReference>
<dbReference type="GO" id="GO:0016787">
    <property type="term" value="F:hydrolase activity"/>
    <property type="evidence" value="ECO:0007669"/>
    <property type="project" value="InterPro"/>
</dbReference>
<keyword evidence="3" id="KW-1133">Transmembrane helix</keyword>
<dbReference type="Gene3D" id="3.40.50.1820">
    <property type="entry name" value="alpha/beta hydrolase"/>
    <property type="match status" value="1"/>
</dbReference>
<dbReference type="InParanoid" id="A0A059BJ07"/>
<organism evidence="5">
    <name type="scientific">Eucalyptus grandis</name>
    <name type="common">Flooded gum</name>
    <dbReference type="NCBI Taxonomy" id="71139"/>
    <lineage>
        <taxon>Eukaryota</taxon>
        <taxon>Viridiplantae</taxon>
        <taxon>Streptophyta</taxon>
        <taxon>Embryophyta</taxon>
        <taxon>Tracheophyta</taxon>
        <taxon>Spermatophyta</taxon>
        <taxon>Magnoliopsida</taxon>
        <taxon>eudicotyledons</taxon>
        <taxon>Gunneridae</taxon>
        <taxon>Pentapetalae</taxon>
        <taxon>rosids</taxon>
        <taxon>malvids</taxon>
        <taxon>Myrtales</taxon>
        <taxon>Myrtaceae</taxon>
        <taxon>Myrtoideae</taxon>
        <taxon>Eucalypteae</taxon>
        <taxon>Eucalyptus</taxon>
    </lineage>
</organism>
<reference evidence="5" key="1">
    <citation type="submission" date="2013-07" db="EMBL/GenBank/DDBJ databases">
        <title>The genome of Eucalyptus grandis.</title>
        <authorList>
            <person name="Schmutz J."/>
            <person name="Hayes R."/>
            <person name="Myburg A."/>
            <person name="Tuskan G."/>
            <person name="Grattapaglia D."/>
            <person name="Rokhsar D.S."/>
        </authorList>
    </citation>
    <scope>NUCLEOTIDE SEQUENCE</scope>
    <source>
        <tissue evidence="5">Leaf extractions</tissue>
    </source>
</reference>
<dbReference type="Pfam" id="PF07859">
    <property type="entry name" value="Abhydrolase_3"/>
    <property type="match status" value="1"/>
</dbReference>